<organism evidence="3 5">
    <name type="scientific">Chryseobacterium muglaense</name>
    <dbReference type="NCBI Taxonomy" id="2893752"/>
    <lineage>
        <taxon>Bacteria</taxon>
        <taxon>Pseudomonadati</taxon>
        <taxon>Bacteroidota</taxon>
        <taxon>Flavobacteriia</taxon>
        <taxon>Flavobacteriales</taxon>
        <taxon>Weeksellaceae</taxon>
        <taxon>Chryseobacterium group</taxon>
        <taxon>Chryseobacterium</taxon>
    </lineage>
</organism>
<evidence type="ECO:0000259" key="1">
    <source>
        <dbReference type="Pfam" id="PF00425"/>
    </source>
</evidence>
<dbReference type="EMBL" id="JAJJML010000001">
    <property type="protein sequence ID" value="MCC9034231.1"/>
    <property type="molecule type" value="Genomic_DNA"/>
</dbReference>
<reference evidence="4" key="2">
    <citation type="submission" date="2023-07" db="EMBL/GenBank/DDBJ databases">
        <title>Description of novel Chryseobacterium sp. strain C-2.</title>
        <authorList>
            <person name="Saticioglu I.B."/>
        </authorList>
    </citation>
    <scope>NUCLEOTIDE SEQUENCE [LARGE SCALE GENOMIC DNA]</scope>
    <source>
        <strain evidence="4">C-2</strain>
    </source>
</reference>
<dbReference type="Proteomes" id="UP001107960">
    <property type="component" value="Unassembled WGS sequence"/>
</dbReference>
<name>A0A9Q3UVH0_9FLAO</name>
<dbReference type="Gene3D" id="3.60.120.10">
    <property type="entry name" value="Anthranilate synthase"/>
    <property type="match status" value="1"/>
</dbReference>
<keyword evidence="4" id="KW-1185">Reference proteome</keyword>
<evidence type="ECO:0000313" key="3">
    <source>
        <dbReference type="EMBL" id="MCC9034231.1"/>
    </source>
</evidence>
<dbReference type="PANTHER" id="PTHR42839">
    <property type="entry name" value="ISOCHORISMATE SYNTHASE ENTC"/>
    <property type="match status" value="1"/>
</dbReference>
<dbReference type="InterPro" id="IPR005801">
    <property type="entry name" value="ADC_synthase"/>
</dbReference>
<dbReference type="Pfam" id="PF00425">
    <property type="entry name" value="Chorismate_bind"/>
    <property type="match status" value="1"/>
</dbReference>
<dbReference type="Proteomes" id="UP000603715">
    <property type="component" value="Unassembled WGS sequence"/>
</dbReference>
<protein>
    <submittedName>
        <fullName evidence="3">Chorismate-binding protein</fullName>
    </submittedName>
</protein>
<feature type="domain" description="Chorismate-utilising enzyme C-terminal" evidence="1">
    <location>
        <begin position="71"/>
        <end position="313"/>
    </location>
</feature>
<reference evidence="3" key="1">
    <citation type="submission" date="2021-11" db="EMBL/GenBank/DDBJ databases">
        <title>Description of novel Chryseobacterium species.</title>
        <authorList>
            <person name="Saticioglu I.B."/>
            <person name="Ay H."/>
            <person name="Altun S."/>
            <person name="Duman M."/>
        </authorList>
    </citation>
    <scope>NUCLEOTIDE SEQUENCE</scope>
    <source>
        <strain evidence="3">C-39</strain>
    </source>
</reference>
<dbReference type="RefSeq" id="WP_191180143.1">
    <property type="nucleotide sequence ID" value="NZ_JACXXP010000018.1"/>
</dbReference>
<dbReference type="AlphaFoldDB" id="A0A9Q3UVH0"/>
<evidence type="ECO:0000313" key="5">
    <source>
        <dbReference type="Proteomes" id="UP001107960"/>
    </source>
</evidence>
<sequence length="325" mass="38092">MIYFKFPFDEKLYSTDENSTINSIDFNYFNTNEKIKIVGKIIEKDLTEFENLKIISEILPKDETQFIAETQEEYLQKLEEVIQIIKENDLPKLVLSRRKIFTDFTEIDLKESFNNLCKNYPNAFKYLFFDGKTSWMGAFSEVLGKYNKSTHEFETMSIAGTIPVSEEWTEKEIEEQKPVSSYIRNILEKYSDLNSIQESETYDHISGNIKHLKTDFKIKINPENLDSIIHELHPTPAVCGIPKDFCREIIEKVEKFPRELYAGYIKIETEDYIQYFVNLRCARLYKNAVHLFVGGGITVQSNPKKEWNETELKSEAVLKNLVFTP</sequence>
<accession>A0A9Q3UVH0</accession>
<dbReference type="PANTHER" id="PTHR42839:SF2">
    <property type="entry name" value="ISOCHORISMATE SYNTHASE ENTC"/>
    <property type="match status" value="1"/>
</dbReference>
<proteinExistence type="predicted"/>
<dbReference type="SUPFAM" id="SSF56322">
    <property type="entry name" value="ADC synthase"/>
    <property type="match status" value="1"/>
</dbReference>
<reference evidence="2" key="3">
    <citation type="submission" date="2024-05" db="EMBL/GenBank/DDBJ databases">
        <title>Description of novel Chryseobacterium sp. strain C-2.</title>
        <authorList>
            <person name="Saticioglu I.B."/>
        </authorList>
    </citation>
    <scope>NUCLEOTIDE SEQUENCE</scope>
    <source>
        <strain evidence="2">C-2</strain>
    </source>
</reference>
<comment type="caution">
    <text evidence="3">The sequence shown here is derived from an EMBL/GenBank/DDBJ whole genome shotgun (WGS) entry which is preliminary data.</text>
</comment>
<gene>
    <name evidence="2" type="ORF">IEW27_14035</name>
    <name evidence="3" type="ORF">LNP80_08150</name>
</gene>
<evidence type="ECO:0000313" key="2">
    <source>
        <dbReference type="EMBL" id="MBD3905703.1"/>
    </source>
</evidence>
<dbReference type="InterPro" id="IPR015890">
    <property type="entry name" value="Chorismate_C"/>
</dbReference>
<dbReference type="EMBL" id="JACXXP010000018">
    <property type="protein sequence ID" value="MBD3905703.1"/>
    <property type="molecule type" value="Genomic_DNA"/>
</dbReference>
<evidence type="ECO:0000313" key="4">
    <source>
        <dbReference type="Proteomes" id="UP000603715"/>
    </source>
</evidence>